<evidence type="ECO:0000256" key="1">
    <source>
        <dbReference type="SAM" id="MobiDB-lite"/>
    </source>
</evidence>
<reference evidence="3" key="1">
    <citation type="submission" date="2025-08" db="UniProtKB">
        <authorList>
            <consortium name="RefSeq"/>
        </authorList>
    </citation>
    <scope>IDENTIFICATION</scope>
    <source>
        <tissue evidence="3">Gonads</tissue>
    </source>
</reference>
<dbReference type="STRING" id="7574.A0A1S3H038"/>
<proteinExistence type="predicted"/>
<dbReference type="AlphaFoldDB" id="A0A1S3H038"/>
<sequence length="293" mass="32637">MAEYDGRRDRSRGLPKDLPPSLDGHSISTPDFQNIYIDKLLSNKAQHVLVFVQDRLSVEDFTQYSNAYSDSEDGAALHNIKEQMESHTSTHLSSVESPVAAIKQLKKKYVDSVQEVTAPHEVDSLSFEKPGLVIVHLPDVTLEEGEKLKQFRKNDDLIGALTSKAKHSGVPFTAYFTAEETSKIPVSYPYLGRHLLATNENTSTYLNFHNCSLFYTTGVYISLFTVSSIMDKTVEKDIKTFVNTSDMLPPNPTFTDDTSCLNMSASVNSSVIGLTYPGEITIDDYTMTDLTIK</sequence>
<feature type="compositionally biased region" description="Basic and acidic residues" evidence="1">
    <location>
        <begin position="1"/>
        <end position="15"/>
    </location>
</feature>
<gene>
    <name evidence="3" type="primary">LOC106150981</name>
</gene>
<dbReference type="PANTHER" id="PTHR12471:SF7">
    <property type="entry name" value="V-TYPE PROTON ATPASE SUBUNIT S1"/>
    <property type="match status" value="1"/>
</dbReference>
<accession>A0A1S3H038</accession>
<dbReference type="GO" id="GO:0001671">
    <property type="term" value="F:ATPase activator activity"/>
    <property type="evidence" value="ECO:0007669"/>
    <property type="project" value="TreeGrafter"/>
</dbReference>
<keyword evidence="2" id="KW-1185">Reference proteome</keyword>
<dbReference type="GeneID" id="106150981"/>
<organism evidence="2 3">
    <name type="scientific">Lingula anatina</name>
    <name type="common">Brachiopod</name>
    <name type="synonym">Lingula unguis</name>
    <dbReference type="NCBI Taxonomy" id="7574"/>
    <lineage>
        <taxon>Eukaryota</taxon>
        <taxon>Metazoa</taxon>
        <taxon>Spiralia</taxon>
        <taxon>Lophotrochozoa</taxon>
        <taxon>Brachiopoda</taxon>
        <taxon>Linguliformea</taxon>
        <taxon>Lingulata</taxon>
        <taxon>Lingulida</taxon>
        <taxon>Linguloidea</taxon>
        <taxon>Lingulidae</taxon>
        <taxon>Lingula</taxon>
    </lineage>
</organism>
<dbReference type="PANTHER" id="PTHR12471">
    <property type="entry name" value="VACUOLAR ATP SYNTHASE SUBUNIT S1"/>
    <property type="match status" value="1"/>
</dbReference>
<dbReference type="KEGG" id="lak:106150981"/>
<evidence type="ECO:0000313" key="2">
    <source>
        <dbReference type="Proteomes" id="UP000085678"/>
    </source>
</evidence>
<name>A0A1S3H038_LINAN</name>
<dbReference type="Proteomes" id="UP000085678">
    <property type="component" value="Unplaced"/>
</dbReference>
<dbReference type="RefSeq" id="XP_013379490.1">
    <property type="nucleotide sequence ID" value="XM_013524036.1"/>
</dbReference>
<dbReference type="GO" id="GO:0030641">
    <property type="term" value="P:regulation of cellular pH"/>
    <property type="evidence" value="ECO:0007669"/>
    <property type="project" value="TreeGrafter"/>
</dbReference>
<dbReference type="InterPro" id="IPR008388">
    <property type="entry name" value="Ac45_acc_su"/>
</dbReference>
<evidence type="ECO:0000313" key="3">
    <source>
        <dbReference type="RefSeq" id="XP_013379490.1"/>
    </source>
</evidence>
<protein>
    <submittedName>
        <fullName evidence="3">V-type proton ATPase subunit S1-like</fullName>
    </submittedName>
</protein>
<feature type="region of interest" description="Disordered" evidence="1">
    <location>
        <begin position="1"/>
        <end position="25"/>
    </location>
</feature>
<dbReference type="InParanoid" id="A0A1S3H038"/>
<dbReference type="OrthoDB" id="9985059at2759"/>
<dbReference type="GO" id="GO:0033176">
    <property type="term" value="C:proton-transporting V-type ATPase complex"/>
    <property type="evidence" value="ECO:0007669"/>
    <property type="project" value="TreeGrafter"/>
</dbReference>